<feature type="domain" description="PDZ" evidence="2">
    <location>
        <begin position="11"/>
        <end position="61"/>
    </location>
</feature>
<dbReference type="AlphaFoldDB" id="A0A6G9QQ99"/>
<dbReference type="Pfam" id="PF17820">
    <property type="entry name" value="PDZ_6"/>
    <property type="match status" value="1"/>
</dbReference>
<dbReference type="KEGG" id="saes:HBH39_19400"/>
<dbReference type="RefSeq" id="WP_167680470.1">
    <property type="nucleotide sequence ID" value="NZ_CP050315.1"/>
</dbReference>
<evidence type="ECO:0000313" key="3">
    <source>
        <dbReference type="EMBL" id="QIR16642.1"/>
    </source>
</evidence>
<keyword evidence="1" id="KW-1133">Transmembrane helix</keyword>
<dbReference type="InterPro" id="IPR036034">
    <property type="entry name" value="PDZ_sf"/>
</dbReference>
<dbReference type="Gene3D" id="2.30.42.10">
    <property type="match status" value="1"/>
</dbReference>
<proteinExistence type="predicted"/>
<sequence>MSEVARVKIIEIDPHSYGESVGFKKGDVILKFNDEVLTDASQLRTLVAYTVENESKYLVLRGSEKLTIVAKTQSLGVTLANISQERIVVKRYVGKQEVAINAFKDDAERMASDGYVPTNQTWAEGSYGCGGFLIALLLCFIFVGILVFIYMLIVKPDGTLTVTYEKQSEKSIQAPDDPVETGKVCPDCAEVVKEAAKICRYCRHEFVQ</sequence>
<keyword evidence="1" id="KW-0472">Membrane</keyword>
<name>A0A6G9QQ99_9GAMM</name>
<protein>
    <recommendedName>
        <fullName evidence="2">PDZ domain-containing protein</fullName>
    </recommendedName>
</protein>
<keyword evidence="3" id="KW-0614">Plasmid</keyword>
<reference evidence="3 4" key="1">
    <citation type="submission" date="2020-03" db="EMBL/GenBank/DDBJ databases">
        <title>Complete genome sequence of Shewanella sp.</title>
        <authorList>
            <person name="Kim Y.-S."/>
            <person name="Kim S.-J."/>
            <person name="Jung H.-K."/>
            <person name="Kim K.-H."/>
        </authorList>
    </citation>
    <scope>NUCLEOTIDE SEQUENCE [LARGE SCALE GENOMIC DNA]</scope>
    <source>
        <strain evidence="3 4">PN3F2</strain>
        <plasmid evidence="3 4">pPN3F2_2</plasmid>
    </source>
</reference>
<dbReference type="InterPro" id="IPR041489">
    <property type="entry name" value="PDZ_6"/>
</dbReference>
<organism evidence="3 4">
    <name type="scientific">Shewanella aestuarii</name>
    <dbReference type="NCBI Taxonomy" id="1028752"/>
    <lineage>
        <taxon>Bacteria</taxon>
        <taxon>Pseudomonadati</taxon>
        <taxon>Pseudomonadota</taxon>
        <taxon>Gammaproteobacteria</taxon>
        <taxon>Alteromonadales</taxon>
        <taxon>Shewanellaceae</taxon>
        <taxon>Shewanella</taxon>
    </lineage>
</organism>
<feature type="transmembrane region" description="Helical" evidence="1">
    <location>
        <begin position="132"/>
        <end position="153"/>
    </location>
</feature>
<gene>
    <name evidence="3" type="ORF">HBH39_19400</name>
</gene>
<geneLocation type="plasmid" evidence="3 4">
    <name>pPN3F2_2</name>
</geneLocation>
<keyword evidence="4" id="KW-1185">Reference proteome</keyword>
<evidence type="ECO:0000256" key="1">
    <source>
        <dbReference type="SAM" id="Phobius"/>
    </source>
</evidence>
<dbReference type="Proteomes" id="UP000502608">
    <property type="component" value="Plasmid pPN3F2_2"/>
</dbReference>
<dbReference type="SUPFAM" id="SSF50156">
    <property type="entry name" value="PDZ domain-like"/>
    <property type="match status" value="1"/>
</dbReference>
<evidence type="ECO:0000313" key="4">
    <source>
        <dbReference type="Proteomes" id="UP000502608"/>
    </source>
</evidence>
<keyword evidence="1" id="KW-0812">Transmembrane</keyword>
<dbReference type="EMBL" id="CP050315">
    <property type="protein sequence ID" value="QIR16642.1"/>
    <property type="molecule type" value="Genomic_DNA"/>
</dbReference>
<evidence type="ECO:0000259" key="2">
    <source>
        <dbReference type="Pfam" id="PF17820"/>
    </source>
</evidence>
<accession>A0A6G9QQ99</accession>